<feature type="compositionally biased region" description="Polar residues" evidence="4">
    <location>
        <begin position="54"/>
        <end position="64"/>
    </location>
</feature>
<keyword evidence="7" id="KW-1185">Reference proteome</keyword>
<sequence>MKEISFKQKRNRSSRRKRSEKNDFEENDFVEEEDSVLRVKALQKRIKKSFGINVNSLSDTNTKPDCSIYQKQEPDDSNLSHELPTTKIQFTKETNEIDVNAHMLYYVEKKLEKERMKERKAEGDKTINNEQLATLEAHADKPSFRLNNIAKDAASLGAIAEVDVQGESTNPQKRKPIRRVRARGRKVEPEKLSSKKTSEDLKREKFIESLLQVQVDDNHAEKTYHRFWTHSS</sequence>
<proteinExistence type="inferred from homology"/>
<dbReference type="VEuPathDB" id="FungiDB:SJAG_05211"/>
<evidence type="ECO:0000313" key="5">
    <source>
        <dbReference type="EMBL" id="EEB05978.1"/>
    </source>
</evidence>
<comment type="similarity">
    <text evidence="2">Belongs to the TLS1 family.</text>
</comment>
<dbReference type="GO" id="GO:0045292">
    <property type="term" value="P:mRNA cis splicing, via spliceosome"/>
    <property type="evidence" value="ECO:0007669"/>
    <property type="project" value="EnsemblFungi"/>
</dbReference>
<feature type="compositionally biased region" description="Basic residues" evidence="4">
    <location>
        <begin position="172"/>
        <end position="184"/>
    </location>
</feature>
<dbReference type="Pfam" id="PF07052">
    <property type="entry name" value="Hep_59"/>
    <property type="match status" value="1"/>
</dbReference>
<organism evidence="5 7">
    <name type="scientific">Schizosaccharomyces japonicus (strain yFS275 / FY16936)</name>
    <name type="common">Fission yeast</name>
    <dbReference type="NCBI Taxonomy" id="402676"/>
    <lineage>
        <taxon>Eukaryota</taxon>
        <taxon>Fungi</taxon>
        <taxon>Dikarya</taxon>
        <taxon>Ascomycota</taxon>
        <taxon>Taphrinomycotina</taxon>
        <taxon>Schizosaccharomycetes</taxon>
        <taxon>Schizosaccharomycetales</taxon>
        <taxon>Schizosaccharomycetaceae</taxon>
        <taxon>Schizosaccharomyces</taxon>
    </lineage>
</organism>
<protein>
    <submittedName>
        <fullName evidence="5">Uncharacterized protein</fullName>
    </submittedName>
</protein>
<dbReference type="OMA" id="NEPHEAN"/>
<dbReference type="PANTHER" id="PTHR13486">
    <property type="entry name" value="TELOMERE LENGTH AND SILENCING PROTEIN 1 TLS1 FAMILY MEMBER"/>
    <property type="match status" value="1"/>
</dbReference>
<dbReference type="Proteomes" id="UP000001744">
    <property type="component" value="Unassembled WGS sequence"/>
</dbReference>
<dbReference type="PANTHER" id="PTHR13486:SF2">
    <property type="entry name" value="SPLICING FACTOR C9ORF78"/>
    <property type="match status" value="1"/>
</dbReference>
<dbReference type="STRING" id="402676.B6JX77"/>
<dbReference type="HOGENOM" id="CLU_1195470_0_0_1"/>
<dbReference type="GO" id="GO:0005681">
    <property type="term" value="C:spliceosomal complex"/>
    <property type="evidence" value="ECO:0007669"/>
    <property type="project" value="EnsemblFungi"/>
</dbReference>
<dbReference type="OrthoDB" id="17530at2759"/>
<feature type="compositionally biased region" description="Basic and acidic residues" evidence="4">
    <location>
        <begin position="185"/>
        <end position="199"/>
    </location>
</feature>
<dbReference type="GO" id="GO:0000380">
    <property type="term" value="P:alternative mRNA splicing, via spliceosome"/>
    <property type="evidence" value="ECO:0007669"/>
    <property type="project" value="EnsemblFungi"/>
</dbReference>
<keyword evidence="3" id="KW-0539">Nucleus</keyword>
<dbReference type="AlphaFoldDB" id="B6JX77"/>
<feature type="region of interest" description="Disordered" evidence="4">
    <location>
        <begin position="1"/>
        <end position="28"/>
    </location>
</feature>
<evidence type="ECO:0000256" key="4">
    <source>
        <dbReference type="SAM" id="MobiDB-lite"/>
    </source>
</evidence>
<feature type="region of interest" description="Disordered" evidence="4">
    <location>
        <begin position="165"/>
        <end position="199"/>
    </location>
</feature>
<evidence type="ECO:0000256" key="3">
    <source>
        <dbReference type="ARBA" id="ARBA00023242"/>
    </source>
</evidence>
<gene>
    <name evidence="6" type="primary">tls1</name>
    <name evidence="5" type="ORF">SJAG_05211</name>
</gene>
<dbReference type="JaponicusDB" id="SJAG_05211">
    <property type="gene designation" value="tls1"/>
</dbReference>
<comment type="subcellular location">
    <subcellularLocation>
        <location evidence="1">Nucleus</location>
    </subcellularLocation>
</comment>
<dbReference type="InterPro" id="IPR010756">
    <property type="entry name" value="Tls1-like"/>
</dbReference>
<feature type="compositionally biased region" description="Basic residues" evidence="4">
    <location>
        <begin position="7"/>
        <end position="19"/>
    </location>
</feature>
<feature type="region of interest" description="Disordered" evidence="4">
    <location>
        <begin position="54"/>
        <end position="81"/>
    </location>
</feature>
<evidence type="ECO:0000256" key="2">
    <source>
        <dbReference type="ARBA" id="ARBA00007643"/>
    </source>
</evidence>
<dbReference type="EMBL" id="KE651166">
    <property type="protein sequence ID" value="EEB05978.1"/>
    <property type="molecule type" value="Genomic_DNA"/>
</dbReference>
<dbReference type="GeneID" id="7050875"/>
<evidence type="ECO:0000313" key="7">
    <source>
        <dbReference type="Proteomes" id="UP000001744"/>
    </source>
</evidence>
<name>B6JX77_SCHJY</name>
<dbReference type="RefSeq" id="XP_002172271.1">
    <property type="nucleotide sequence ID" value="XM_002172235.2"/>
</dbReference>
<reference evidence="5 7" key="1">
    <citation type="journal article" date="2011" name="Science">
        <title>Comparative functional genomics of the fission yeasts.</title>
        <authorList>
            <person name="Rhind N."/>
            <person name="Chen Z."/>
            <person name="Yassour M."/>
            <person name="Thompson D.A."/>
            <person name="Haas B.J."/>
            <person name="Habib N."/>
            <person name="Wapinski I."/>
            <person name="Roy S."/>
            <person name="Lin M.F."/>
            <person name="Heiman D.I."/>
            <person name="Young S.K."/>
            <person name="Furuya K."/>
            <person name="Guo Y."/>
            <person name="Pidoux A."/>
            <person name="Chen H.M."/>
            <person name="Robbertse B."/>
            <person name="Goldberg J.M."/>
            <person name="Aoki K."/>
            <person name="Bayne E.H."/>
            <person name="Berlin A.M."/>
            <person name="Desjardins C.A."/>
            <person name="Dobbs E."/>
            <person name="Dukaj L."/>
            <person name="Fan L."/>
            <person name="FitzGerald M.G."/>
            <person name="French C."/>
            <person name="Gujja S."/>
            <person name="Hansen K."/>
            <person name="Keifenheim D."/>
            <person name="Levin J.Z."/>
            <person name="Mosher R.A."/>
            <person name="Mueller C.A."/>
            <person name="Pfiffner J."/>
            <person name="Priest M."/>
            <person name="Russ C."/>
            <person name="Smialowska A."/>
            <person name="Swoboda P."/>
            <person name="Sykes S.M."/>
            <person name="Vaughn M."/>
            <person name="Vengrova S."/>
            <person name="Yoder R."/>
            <person name="Zeng Q."/>
            <person name="Allshire R."/>
            <person name="Baulcombe D."/>
            <person name="Birren B.W."/>
            <person name="Brown W."/>
            <person name="Ekwall K."/>
            <person name="Kellis M."/>
            <person name="Leatherwood J."/>
            <person name="Levin H."/>
            <person name="Margalit H."/>
            <person name="Martienssen R."/>
            <person name="Nieduszynski C.A."/>
            <person name="Spatafora J.W."/>
            <person name="Friedman N."/>
            <person name="Dalgaard J.Z."/>
            <person name="Baumann P."/>
            <person name="Niki H."/>
            <person name="Regev A."/>
            <person name="Nusbaum C."/>
        </authorList>
    </citation>
    <scope>NUCLEOTIDE SEQUENCE [LARGE SCALE GENOMIC DNA]</scope>
    <source>
        <strain evidence="7">yFS275 / FY16936</strain>
    </source>
</reference>
<accession>B6JX77</accession>
<evidence type="ECO:0000313" key="6">
    <source>
        <dbReference type="JaponicusDB" id="SJAG_05211"/>
    </source>
</evidence>
<evidence type="ECO:0000256" key="1">
    <source>
        <dbReference type="ARBA" id="ARBA00004123"/>
    </source>
</evidence>